<proteinExistence type="inferred from homology"/>
<evidence type="ECO:0000313" key="5">
    <source>
        <dbReference type="EMBL" id="KAH9322602.1"/>
    </source>
</evidence>
<dbReference type="GO" id="GO:0009507">
    <property type="term" value="C:chloroplast"/>
    <property type="evidence" value="ECO:0007669"/>
    <property type="project" value="TreeGrafter"/>
</dbReference>
<dbReference type="Pfam" id="PF13041">
    <property type="entry name" value="PPR_2"/>
    <property type="match status" value="4"/>
</dbReference>
<dbReference type="Gene3D" id="1.25.40.10">
    <property type="entry name" value="Tetratricopeptide repeat domain"/>
    <property type="match status" value="4"/>
</dbReference>
<dbReference type="Proteomes" id="UP000824469">
    <property type="component" value="Unassembled WGS sequence"/>
</dbReference>
<feature type="repeat" description="PPR" evidence="3">
    <location>
        <begin position="328"/>
        <end position="362"/>
    </location>
</feature>
<evidence type="ECO:0008006" key="7">
    <source>
        <dbReference type="Google" id="ProtNLM"/>
    </source>
</evidence>
<feature type="repeat" description="PPR" evidence="3">
    <location>
        <begin position="154"/>
        <end position="188"/>
    </location>
</feature>
<evidence type="ECO:0000256" key="2">
    <source>
        <dbReference type="ARBA" id="ARBA00022737"/>
    </source>
</evidence>
<dbReference type="OMA" id="EMAERNC"/>
<gene>
    <name evidence="5" type="ORF">KI387_017241</name>
</gene>
<dbReference type="AlphaFoldDB" id="A0AA38GFI2"/>
<dbReference type="GO" id="GO:0031930">
    <property type="term" value="P:mitochondria-nucleus signaling pathway"/>
    <property type="evidence" value="ECO:0007669"/>
    <property type="project" value="TreeGrafter"/>
</dbReference>
<dbReference type="InterPro" id="IPR011990">
    <property type="entry name" value="TPR-like_helical_dom_sf"/>
</dbReference>
<evidence type="ECO:0000256" key="1">
    <source>
        <dbReference type="ARBA" id="ARBA00007626"/>
    </source>
</evidence>
<dbReference type="SUPFAM" id="SSF48452">
    <property type="entry name" value="TPR-like"/>
    <property type="match status" value="1"/>
</dbReference>
<feature type="region of interest" description="Disordered" evidence="4">
    <location>
        <begin position="1"/>
        <end position="52"/>
    </location>
</feature>
<keyword evidence="2" id="KW-0677">Repeat</keyword>
<evidence type="ECO:0000256" key="4">
    <source>
        <dbReference type="SAM" id="MobiDB-lite"/>
    </source>
</evidence>
<evidence type="ECO:0000313" key="6">
    <source>
        <dbReference type="Proteomes" id="UP000824469"/>
    </source>
</evidence>
<evidence type="ECO:0000256" key="3">
    <source>
        <dbReference type="PROSITE-ProRule" id="PRU00708"/>
    </source>
</evidence>
<dbReference type="GO" id="GO:0010019">
    <property type="term" value="P:chloroplast-nucleus signaling pathway"/>
    <property type="evidence" value="ECO:0007669"/>
    <property type="project" value="TreeGrafter"/>
</dbReference>
<feature type="repeat" description="PPR" evidence="3">
    <location>
        <begin position="258"/>
        <end position="292"/>
    </location>
</feature>
<name>A0AA38GFI2_TAXCH</name>
<comment type="caution">
    <text evidence="5">The sequence shown here is derived from an EMBL/GenBank/DDBJ whole genome shotgun (WGS) entry which is preliminary data.</text>
</comment>
<dbReference type="PROSITE" id="PS51375">
    <property type="entry name" value="PPR"/>
    <property type="match status" value="9"/>
</dbReference>
<reference evidence="5 6" key="1">
    <citation type="journal article" date="2021" name="Nat. Plants">
        <title>The Taxus genome provides insights into paclitaxel biosynthesis.</title>
        <authorList>
            <person name="Xiong X."/>
            <person name="Gou J."/>
            <person name="Liao Q."/>
            <person name="Li Y."/>
            <person name="Zhou Q."/>
            <person name="Bi G."/>
            <person name="Li C."/>
            <person name="Du R."/>
            <person name="Wang X."/>
            <person name="Sun T."/>
            <person name="Guo L."/>
            <person name="Liang H."/>
            <person name="Lu P."/>
            <person name="Wu Y."/>
            <person name="Zhang Z."/>
            <person name="Ro D.K."/>
            <person name="Shang Y."/>
            <person name="Huang S."/>
            <person name="Yan J."/>
        </authorList>
    </citation>
    <scope>NUCLEOTIDE SEQUENCE [LARGE SCALE GENOMIC DNA]</scope>
    <source>
        <strain evidence="5">Ta-2019</strain>
    </source>
</reference>
<dbReference type="PANTHER" id="PTHR47936">
    <property type="entry name" value="PPR_LONG DOMAIN-CONTAINING PROTEIN"/>
    <property type="match status" value="1"/>
</dbReference>
<feature type="compositionally biased region" description="Basic and acidic residues" evidence="4">
    <location>
        <begin position="12"/>
        <end position="28"/>
    </location>
</feature>
<accession>A0AA38GFI2</accession>
<dbReference type="NCBIfam" id="TIGR00756">
    <property type="entry name" value="PPR"/>
    <property type="match status" value="8"/>
</dbReference>
<organism evidence="5 6">
    <name type="scientific">Taxus chinensis</name>
    <name type="common">Chinese yew</name>
    <name type="synonym">Taxus wallichiana var. chinensis</name>
    <dbReference type="NCBI Taxonomy" id="29808"/>
    <lineage>
        <taxon>Eukaryota</taxon>
        <taxon>Viridiplantae</taxon>
        <taxon>Streptophyta</taxon>
        <taxon>Embryophyta</taxon>
        <taxon>Tracheophyta</taxon>
        <taxon>Spermatophyta</taxon>
        <taxon>Pinopsida</taxon>
        <taxon>Pinidae</taxon>
        <taxon>Conifers II</taxon>
        <taxon>Cupressales</taxon>
        <taxon>Taxaceae</taxon>
        <taxon>Taxus</taxon>
    </lineage>
</organism>
<feature type="repeat" description="PPR" evidence="3">
    <location>
        <begin position="398"/>
        <end position="432"/>
    </location>
</feature>
<feature type="repeat" description="PPR" evidence="3">
    <location>
        <begin position="363"/>
        <end position="397"/>
    </location>
</feature>
<feature type="repeat" description="PPR" evidence="3">
    <location>
        <begin position="119"/>
        <end position="153"/>
    </location>
</feature>
<dbReference type="EMBL" id="JAHRHJ020000003">
    <property type="protein sequence ID" value="KAH9322602.1"/>
    <property type="molecule type" value="Genomic_DNA"/>
</dbReference>
<protein>
    <recommendedName>
        <fullName evidence="7">Pentatricopeptide repeat-containing protein</fullName>
    </recommendedName>
</protein>
<comment type="similarity">
    <text evidence="1">Belongs to the PPR family. P subfamily.</text>
</comment>
<keyword evidence="6" id="KW-1185">Reference proteome</keyword>
<feature type="repeat" description="PPR" evidence="3">
    <location>
        <begin position="293"/>
        <end position="327"/>
    </location>
</feature>
<feature type="repeat" description="PPR" evidence="3">
    <location>
        <begin position="433"/>
        <end position="467"/>
    </location>
</feature>
<dbReference type="PANTHER" id="PTHR47936:SF1">
    <property type="entry name" value="PENTATRICOPEPTIDE REPEAT-CONTAINING PROTEIN GUN1, CHLOROPLASTIC"/>
    <property type="match status" value="1"/>
</dbReference>
<dbReference type="InterPro" id="IPR002885">
    <property type="entry name" value="PPR_rpt"/>
</dbReference>
<feature type="repeat" description="PPR" evidence="3">
    <location>
        <begin position="223"/>
        <end position="257"/>
    </location>
</feature>
<sequence length="678" mass="76927">MAQNHVGGADEPDSKEHVARVGKPDAKESGFSGAGTCRGVSKTRHQRNRVSASGKHVGRTWLLSDYRRAHHDLEAVLDGCCVKMSQDLIEQVLKRCCNLWVSAHKFFVWAGKQPGYKHSSESCNIMVDILGKVRQFDIIWDLLTDMKNQGFPISHKTFTIVIKRYARAQLAQEAILAFRKMKDFGCKPGIEDFNALLSTLCENKLVGYAHGIYQEVGDKFPSDVRTYSILITSWGEIGDAAQAQRVFCEMAERNCEPDIVVYNTLLGSLCQAGKLEDAYQVLDSMKVKGPVPDVSTYSIFIHAHCEADQVDEALKVLSRMKRYGLVPNVVTYNALIFRFCKMDKVDDAYSLLDEMFYKGIKPDVCSYNSIEGVHCKHHHVKRALRLLIRMNDDGCKPDDQTYNMLLKMLIDVGSFDRAVEVWDGMEERGFYPSVTTYATLIHGFCKRQKYEEAHKYFEEMVDEGIPPYQCTCVFLKKCLLKANKKLLVQILAVKMQKSTSCSIQELSKVMCPVSLREKQKPNKKFQVTVKRSLCRLRIVSSSPNMLEEAVASFNPSLAFSQKVMSSITESVPKEYVRELERQNSKLWHFVVNVHRICRLKERNPCYFDPLNLEALASPIGLILDKISRLIKRGKSSYSLLLRATNVKTGVVEHRSSKRLKMEKTAAGVVKEEVFDVSV</sequence>
<dbReference type="Pfam" id="PF01535">
    <property type="entry name" value="PPR"/>
    <property type="match status" value="1"/>
</dbReference>